<dbReference type="Proteomes" id="UP000087766">
    <property type="component" value="Chromosome 1"/>
</dbReference>
<evidence type="ECO:0000313" key="4">
    <source>
        <dbReference type="RefSeq" id="XP_022641652.1"/>
    </source>
</evidence>
<feature type="compositionally biased region" description="Polar residues" evidence="1">
    <location>
        <begin position="68"/>
        <end position="77"/>
    </location>
</feature>
<accession>A0A3Q0FH97</accession>
<dbReference type="GO" id="GO:0003677">
    <property type="term" value="F:DNA binding"/>
    <property type="evidence" value="ECO:0007669"/>
    <property type="project" value="InterPro"/>
</dbReference>
<dbReference type="RefSeq" id="XP_022641652.1">
    <property type="nucleotide sequence ID" value="XM_022785931.1"/>
</dbReference>
<organism evidence="3 4">
    <name type="scientific">Vigna radiata var. radiata</name>
    <name type="common">Mung bean</name>
    <name type="synonym">Phaseolus aureus</name>
    <dbReference type="NCBI Taxonomy" id="3916"/>
    <lineage>
        <taxon>Eukaryota</taxon>
        <taxon>Viridiplantae</taxon>
        <taxon>Streptophyta</taxon>
        <taxon>Embryophyta</taxon>
        <taxon>Tracheophyta</taxon>
        <taxon>Spermatophyta</taxon>
        <taxon>Magnoliopsida</taxon>
        <taxon>eudicotyledons</taxon>
        <taxon>Gunneridae</taxon>
        <taxon>Pentapetalae</taxon>
        <taxon>rosids</taxon>
        <taxon>fabids</taxon>
        <taxon>Fabales</taxon>
        <taxon>Fabaceae</taxon>
        <taxon>Papilionoideae</taxon>
        <taxon>50 kb inversion clade</taxon>
        <taxon>NPAAA clade</taxon>
        <taxon>indigoferoid/millettioid clade</taxon>
        <taxon>Phaseoleae</taxon>
        <taxon>Vigna</taxon>
    </lineage>
</organism>
<dbReference type="AlphaFoldDB" id="A0A3Q0FH97"/>
<proteinExistence type="predicted"/>
<reference evidence="4" key="2">
    <citation type="submission" date="2025-08" db="UniProtKB">
        <authorList>
            <consortium name="RefSeq"/>
        </authorList>
    </citation>
    <scope>IDENTIFICATION</scope>
    <source>
        <tissue evidence="4">Leaf</tissue>
    </source>
</reference>
<dbReference type="GO" id="GO:0006338">
    <property type="term" value="P:chromatin remodeling"/>
    <property type="evidence" value="ECO:0007669"/>
    <property type="project" value="InterPro"/>
</dbReference>
<evidence type="ECO:0000259" key="2">
    <source>
        <dbReference type="Pfam" id="PF06461"/>
    </source>
</evidence>
<dbReference type="InterPro" id="IPR009462">
    <property type="entry name" value="CHD_II_SANT-like"/>
</dbReference>
<reference evidence="3" key="1">
    <citation type="journal article" date="2014" name="Nat. Commun.">
        <title>Genome sequence of mungbean and insights into evolution within Vigna species.</title>
        <authorList>
            <person name="Kang Y.J."/>
            <person name="Kim S.K."/>
            <person name="Kim M.Y."/>
            <person name="Lestari P."/>
            <person name="Kim K.H."/>
            <person name="Ha B.K."/>
            <person name="Jun T.H."/>
            <person name="Hwang W.J."/>
            <person name="Lee T."/>
            <person name="Lee J."/>
            <person name="Shim S."/>
            <person name="Yoon M.Y."/>
            <person name="Jang Y.E."/>
            <person name="Han K.S."/>
            <person name="Taeprayoon P."/>
            <person name="Yoon N."/>
            <person name="Somta P."/>
            <person name="Tanya P."/>
            <person name="Kim K.S."/>
            <person name="Gwag J.G."/>
            <person name="Moon J.K."/>
            <person name="Lee Y.H."/>
            <person name="Park B.S."/>
            <person name="Bombarely A."/>
            <person name="Doyle J.J."/>
            <person name="Jackson S.A."/>
            <person name="Schafleitner R."/>
            <person name="Srinives P."/>
            <person name="Varshney R.K."/>
            <person name="Lee S.H."/>
        </authorList>
    </citation>
    <scope>NUCLEOTIDE SEQUENCE [LARGE SCALE GENOMIC DNA]</scope>
    <source>
        <strain evidence="3">cv. VC1973A</strain>
    </source>
</reference>
<evidence type="ECO:0000313" key="3">
    <source>
        <dbReference type="Proteomes" id="UP000087766"/>
    </source>
</evidence>
<dbReference type="GeneID" id="111242490"/>
<dbReference type="KEGG" id="vra:111242490"/>
<protein>
    <submittedName>
        <fullName evidence="4">Uncharacterized protein LOC111242490</fullName>
    </submittedName>
</protein>
<sequence length="147" mass="16506">MVVAIPLGFNGTLYQSAKRCDFKSVAEMLTLKKTVSNKGSMEKGEGCSNWRDLSSDDENYEADHSENDSNSFETPTPTRRGKKIRGTFSHVSLDGVPKEGLRIQDILLRIALLTMISDKALDLKEEEAKAIFEELISRESMDEHNSY</sequence>
<name>A0A3Q0FH97_VIGRR</name>
<feature type="domain" description="CHD subfamily II SANT-like" evidence="2">
    <location>
        <begin position="93"/>
        <end position="134"/>
    </location>
</feature>
<keyword evidence="3" id="KW-1185">Reference proteome</keyword>
<dbReference type="Pfam" id="PF06461">
    <property type="entry name" value="CHDII_SANT-like"/>
    <property type="match status" value="1"/>
</dbReference>
<gene>
    <name evidence="4" type="primary">LOC111242490</name>
</gene>
<feature type="region of interest" description="Disordered" evidence="1">
    <location>
        <begin position="38"/>
        <end position="83"/>
    </location>
</feature>
<evidence type="ECO:0000256" key="1">
    <source>
        <dbReference type="SAM" id="MobiDB-lite"/>
    </source>
</evidence>